<organism evidence="1 2">
    <name type="scientific">Pseudovibrio exalbescens</name>
    <dbReference type="NCBI Taxonomy" id="197461"/>
    <lineage>
        <taxon>Bacteria</taxon>
        <taxon>Pseudomonadati</taxon>
        <taxon>Pseudomonadota</taxon>
        <taxon>Alphaproteobacteria</taxon>
        <taxon>Hyphomicrobiales</taxon>
        <taxon>Stappiaceae</taxon>
        <taxon>Pseudovibrio</taxon>
    </lineage>
</organism>
<dbReference type="RefSeq" id="WP_028480936.1">
    <property type="nucleotide sequence ID" value="NZ_LVVZ01000019.1"/>
</dbReference>
<dbReference type="PROSITE" id="PS51257">
    <property type="entry name" value="PROKAR_LIPOPROTEIN"/>
    <property type="match status" value="1"/>
</dbReference>
<proteinExistence type="predicted"/>
<keyword evidence="2" id="KW-1185">Reference proteome</keyword>
<evidence type="ECO:0008006" key="3">
    <source>
        <dbReference type="Google" id="ProtNLM"/>
    </source>
</evidence>
<dbReference type="AlphaFoldDB" id="A0A1U7JFM4"/>
<reference evidence="1 2" key="1">
    <citation type="submission" date="2016-03" db="EMBL/GenBank/DDBJ databases">
        <title>Genome sequence of Nesiotobacter sp. nov., a moderately halophilic alphaproteobacterium isolated from the Yellow Sea, China.</title>
        <authorList>
            <person name="Zhang G."/>
            <person name="Zhang R."/>
        </authorList>
    </citation>
    <scope>NUCLEOTIDE SEQUENCE [LARGE SCALE GENOMIC DNA]</scope>
    <source>
        <strain evidence="1 2">WB1-6</strain>
    </source>
</reference>
<evidence type="ECO:0000313" key="1">
    <source>
        <dbReference type="EMBL" id="OKL43517.1"/>
    </source>
</evidence>
<accession>A0A1U7JFM4</accession>
<comment type="caution">
    <text evidence="1">The sequence shown here is derived from an EMBL/GenBank/DDBJ whole genome shotgun (WGS) entry which is preliminary data.</text>
</comment>
<sequence>MRKNSWFKAFTLFLLVLVSVTSACYAVLWANKLQLPSIYSVKARLVVSEVSQTVQVPDGANVTELLIESGAQVTTGTPVMRYVFDVPVPSAKSSLSDNRPRGLAPSIERLVWLLEQGKTENALAELRVLRANGAIPAALSEKLDGLAEQLQRVVDSPEVDAFDNKPVQEELGRLTKKLAEVRANWKRTVPLVQRQLLPQPVLTGLQTEMARLKRRIDLARSTITRGEAVRRDRLRVEQTLRRSLIEKLRALPTSGQDTLTLALSKKPDERSPPRSLTLLAPIDGIVQFAPSGSEGDLPHQVTINPIPTAPMIEISFGGSYWPAEKALSEEVVVLHLDDGVRPDQRRLAGRLVITRVGETDGEVIDGKMDSQFRLELKPLLEHERAWIAGVFPSGWRSARLETETETLLESMIPVSTLAWLD</sequence>
<dbReference type="Proteomes" id="UP000185783">
    <property type="component" value="Unassembled WGS sequence"/>
</dbReference>
<protein>
    <recommendedName>
        <fullName evidence="3">HlyD family secretion protein</fullName>
    </recommendedName>
</protein>
<name>A0A1U7JFM4_9HYPH</name>
<dbReference type="EMBL" id="LVVZ01000019">
    <property type="protein sequence ID" value="OKL43517.1"/>
    <property type="molecule type" value="Genomic_DNA"/>
</dbReference>
<gene>
    <name evidence="1" type="ORF">A3843_12820</name>
</gene>
<evidence type="ECO:0000313" key="2">
    <source>
        <dbReference type="Proteomes" id="UP000185783"/>
    </source>
</evidence>